<proteinExistence type="predicted"/>
<organism evidence="2">
    <name type="scientific">marine metagenome</name>
    <dbReference type="NCBI Taxonomy" id="408172"/>
    <lineage>
        <taxon>unclassified sequences</taxon>
        <taxon>metagenomes</taxon>
        <taxon>ecological metagenomes</taxon>
    </lineage>
</organism>
<dbReference type="InterPro" id="IPR024952">
    <property type="entry name" value="LPP20-like_dom"/>
</dbReference>
<accession>A0A382FFG7</accession>
<protein>
    <recommendedName>
        <fullName evidence="1">Lipoprotein LPP20-like domain-containing protein</fullName>
    </recommendedName>
</protein>
<reference evidence="2" key="1">
    <citation type="submission" date="2018-05" db="EMBL/GenBank/DDBJ databases">
        <authorList>
            <person name="Lanie J.A."/>
            <person name="Ng W.-L."/>
            <person name="Kazmierczak K.M."/>
            <person name="Andrzejewski T.M."/>
            <person name="Davidsen T.M."/>
            <person name="Wayne K.J."/>
            <person name="Tettelin H."/>
            <person name="Glass J.I."/>
            <person name="Rusch D."/>
            <person name="Podicherti R."/>
            <person name="Tsui H.-C.T."/>
            <person name="Winkler M.E."/>
        </authorList>
    </citation>
    <scope>NUCLEOTIDE SEQUENCE</scope>
</reference>
<sequence>MRSFTAIAIASVFFSTSLPAQVVRSVLGASEEQVEGELNWTERTLTVYGEGVAPSSMTDVAQRRLMGFRAARTVAYRNLLDIVGEVHVDSRTTVSMAMVTSESIRTVVEDVVRGARVVQGSQQEVDGLFRLALRIPLSGDFALVLLPESGDPAGLPPTVLPASDSLLIFVPAEPYTGLIVDVRGLDLRPTMSPRIVDTTDRVIYSAEQVDRSYAVDMGVVGYDKDIQRAAEDDRMGGKDAHPLIVEAEAVSGLFNGDVVLGEDSGIRVRMADMEDDFLSRCRVTFILGAKPPPVRAAFLDSALADSNEEAEFADEDSHRH</sequence>
<feature type="domain" description="Lipoprotein LPP20-like" evidence="1">
    <location>
        <begin position="62"/>
        <end position="129"/>
    </location>
</feature>
<name>A0A382FFG7_9ZZZZ</name>
<dbReference type="EMBL" id="UINC01049726">
    <property type="protein sequence ID" value="SVB61846.1"/>
    <property type="molecule type" value="Genomic_DNA"/>
</dbReference>
<evidence type="ECO:0000313" key="2">
    <source>
        <dbReference type="EMBL" id="SVB61846.1"/>
    </source>
</evidence>
<gene>
    <name evidence="2" type="ORF">METZ01_LOCUS214700</name>
</gene>
<dbReference type="AlphaFoldDB" id="A0A382FFG7"/>
<dbReference type="Pfam" id="PF02169">
    <property type="entry name" value="LPP20"/>
    <property type="match status" value="1"/>
</dbReference>
<evidence type="ECO:0000259" key="1">
    <source>
        <dbReference type="Pfam" id="PF02169"/>
    </source>
</evidence>